<keyword evidence="3" id="KW-1185">Reference proteome</keyword>
<feature type="region of interest" description="Disordered" evidence="1">
    <location>
        <begin position="131"/>
        <end position="183"/>
    </location>
</feature>
<reference evidence="2" key="1">
    <citation type="journal article" date="2021" name="Nat. Commun.">
        <title>Genetic determinants of endophytism in the Arabidopsis root mycobiome.</title>
        <authorList>
            <person name="Mesny F."/>
            <person name="Miyauchi S."/>
            <person name="Thiergart T."/>
            <person name="Pickel B."/>
            <person name="Atanasova L."/>
            <person name="Karlsson M."/>
            <person name="Huettel B."/>
            <person name="Barry K.W."/>
            <person name="Haridas S."/>
            <person name="Chen C."/>
            <person name="Bauer D."/>
            <person name="Andreopoulos W."/>
            <person name="Pangilinan J."/>
            <person name="LaButti K."/>
            <person name="Riley R."/>
            <person name="Lipzen A."/>
            <person name="Clum A."/>
            <person name="Drula E."/>
            <person name="Henrissat B."/>
            <person name="Kohler A."/>
            <person name="Grigoriev I.V."/>
            <person name="Martin F.M."/>
            <person name="Hacquard S."/>
        </authorList>
    </citation>
    <scope>NUCLEOTIDE SEQUENCE</scope>
    <source>
        <strain evidence="2">MPI-CAGE-AT-0147</strain>
    </source>
</reference>
<evidence type="ECO:0000256" key="1">
    <source>
        <dbReference type="SAM" id="MobiDB-lite"/>
    </source>
</evidence>
<organism evidence="2 3">
    <name type="scientific">Dactylonectria macrodidyma</name>
    <dbReference type="NCBI Taxonomy" id="307937"/>
    <lineage>
        <taxon>Eukaryota</taxon>
        <taxon>Fungi</taxon>
        <taxon>Dikarya</taxon>
        <taxon>Ascomycota</taxon>
        <taxon>Pezizomycotina</taxon>
        <taxon>Sordariomycetes</taxon>
        <taxon>Hypocreomycetidae</taxon>
        <taxon>Hypocreales</taxon>
        <taxon>Nectriaceae</taxon>
        <taxon>Dactylonectria</taxon>
    </lineage>
</organism>
<evidence type="ECO:0000313" key="3">
    <source>
        <dbReference type="Proteomes" id="UP000738349"/>
    </source>
</evidence>
<protein>
    <submittedName>
        <fullName evidence="2">Uncharacterized protein</fullName>
    </submittedName>
</protein>
<dbReference type="OrthoDB" id="5099169at2759"/>
<sequence>MLPCQYIKVRLVEVESLAQQSKSPALGRPPKNLPLQQVSVLNLSNCAKYSFISKSLADELLKSNYGSRSLNFSIDNDTILRLEWHYLDLNNTFVTTHLVVRDSPFLVILRKQDWEQPLQVWWTKTSEQRAHERATIQQNQKTMAKDPQPDTSKSADWSDRDSETESVASECSSARSSSSKATSVATVTAGCGAGESGSGNAHEAAEMEWDNGRRLEEASKAAEAEIRSEGLGSQDRGGEAKNDHCDHLDDAANWPDMEMLEIQTGDSDTDEADEEDAYWSWSPKECRWYHEYEDETREWFPQLV</sequence>
<proteinExistence type="predicted"/>
<dbReference type="AlphaFoldDB" id="A0A9P9FRG9"/>
<comment type="caution">
    <text evidence="2">The sequence shown here is derived from an EMBL/GenBank/DDBJ whole genome shotgun (WGS) entry which is preliminary data.</text>
</comment>
<feature type="region of interest" description="Disordered" evidence="1">
    <location>
        <begin position="222"/>
        <end position="242"/>
    </location>
</feature>
<evidence type="ECO:0000313" key="2">
    <source>
        <dbReference type="EMBL" id="KAH7175788.1"/>
    </source>
</evidence>
<accession>A0A9P9FRG9</accession>
<gene>
    <name evidence="2" type="ORF">EDB81DRAFT_23710</name>
</gene>
<feature type="compositionally biased region" description="Low complexity" evidence="1">
    <location>
        <begin position="166"/>
        <end position="183"/>
    </location>
</feature>
<dbReference type="EMBL" id="JAGMUV010000001">
    <property type="protein sequence ID" value="KAH7175788.1"/>
    <property type="molecule type" value="Genomic_DNA"/>
</dbReference>
<dbReference type="Proteomes" id="UP000738349">
    <property type="component" value="Unassembled WGS sequence"/>
</dbReference>
<name>A0A9P9FRG9_9HYPO</name>